<evidence type="ECO:0000313" key="5">
    <source>
        <dbReference type="RefSeq" id="XP_067154283.1"/>
    </source>
</evidence>
<dbReference type="SUPFAM" id="SSF48371">
    <property type="entry name" value="ARM repeat"/>
    <property type="match status" value="1"/>
</dbReference>
<dbReference type="OrthoDB" id="10258089at2759"/>
<dbReference type="GeneID" id="106498718"/>
<evidence type="ECO:0000313" key="4">
    <source>
        <dbReference type="RefSeq" id="XP_013815447.2"/>
    </source>
</evidence>
<keyword evidence="2" id="KW-1185">Reference proteome</keyword>
<dbReference type="InterPro" id="IPR019399">
    <property type="entry name" value="Parkin_co-regulated_protein"/>
</dbReference>
<dbReference type="InterPro" id="IPR016024">
    <property type="entry name" value="ARM-type_fold"/>
</dbReference>
<accession>A0A8B7JWM2</accession>
<dbReference type="PANTHER" id="PTHR21207">
    <property type="entry name" value="PARKIN COREGULATED GENE PROTEIN PARK2 COREGULATED"/>
    <property type="match status" value="1"/>
</dbReference>
<dbReference type="KEGG" id="aam:106498718"/>
<organism evidence="2 3">
    <name type="scientific">Apteryx mantelli</name>
    <name type="common">North Island brown kiwi</name>
    <dbReference type="NCBI Taxonomy" id="2696672"/>
    <lineage>
        <taxon>Eukaryota</taxon>
        <taxon>Metazoa</taxon>
        <taxon>Chordata</taxon>
        <taxon>Craniata</taxon>
        <taxon>Vertebrata</taxon>
        <taxon>Euteleostomi</taxon>
        <taxon>Archelosauria</taxon>
        <taxon>Archosauria</taxon>
        <taxon>Dinosauria</taxon>
        <taxon>Saurischia</taxon>
        <taxon>Theropoda</taxon>
        <taxon>Coelurosauria</taxon>
        <taxon>Aves</taxon>
        <taxon>Palaeognathae</taxon>
        <taxon>Apterygiformes</taxon>
        <taxon>Apterygidae</taxon>
        <taxon>Apteryx</taxon>
    </lineage>
</organism>
<evidence type="ECO:0000313" key="3">
    <source>
        <dbReference type="RefSeq" id="XP_013815446.2"/>
    </source>
</evidence>
<dbReference type="CTD" id="133015"/>
<dbReference type="Pfam" id="PF10274">
    <property type="entry name" value="ParcG"/>
    <property type="match status" value="1"/>
</dbReference>
<name>A0A8B7JWM2_9AVES</name>
<dbReference type="PANTHER" id="PTHR21207:SF1">
    <property type="entry name" value="PACRG-LIKE PROTEIN"/>
    <property type="match status" value="1"/>
</dbReference>
<gene>
    <name evidence="3 4 5" type="primary">PACRGL</name>
</gene>
<dbReference type="RefSeq" id="XP_013815447.2">
    <property type="nucleotide sequence ID" value="XM_013959993.2"/>
</dbReference>
<feature type="compositionally biased region" description="Pro residues" evidence="1">
    <location>
        <begin position="37"/>
        <end position="49"/>
    </location>
</feature>
<evidence type="ECO:0000256" key="1">
    <source>
        <dbReference type="SAM" id="MobiDB-lite"/>
    </source>
</evidence>
<dbReference type="Gene3D" id="1.25.10.10">
    <property type="entry name" value="Leucine-rich Repeat Variant"/>
    <property type="match status" value="1"/>
</dbReference>
<proteinExistence type="predicted"/>
<protein>
    <submittedName>
        <fullName evidence="3 4">PACRG-like protein isoform X1</fullName>
    </submittedName>
</protein>
<feature type="region of interest" description="Disordered" evidence="1">
    <location>
        <begin position="24"/>
        <end position="57"/>
    </location>
</feature>
<dbReference type="RefSeq" id="XP_013815446.2">
    <property type="nucleotide sequence ID" value="XM_013959992.2"/>
</dbReference>
<reference evidence="3 4" key="1">
    <citation type="submission" date="2025-05" db="UniProtKB">
        <authorList>
            <consortium name="RefSeq"/>
        </authorList>
    </citation>
    <scope>IDENTIFICATION</scope>
    <source>
        <tissue evidence="3 4">Blood</tissue>
    </source>
</reference>
<evidence type="ECO:0000313" key="2">
    <source>
        <dbReference type="Proteomes" id="UP001652627"/>
    </source>
</evidence>
<dbReference type="AlphaFoldDB" id="A0A8B7JWM2"/>
<dbReference type="Proteomes" id="UP001652627">
    <property type="component" value="Chromosome 5"/>
</dbReference>
<dbReference type="RefSeq" id="XP_067154283.1">
    <property type="nucleotide sequence ID" value="XM_067298182.1"/>
</dbReference>
<dbReference type="InterPro" id="IPR011989">
    <property type="entry name" value="ARM-like"/>
</dbReference>
<sequence>MFFIVSVLESNVIRMSSSIRIKPKTAIQKSKTSSPLPCSPEPAIKPQPKPSDKLNPKTIDPFGDHSRAPSAFAAIYAKGGVPCRLIHGAVKHRLQWECLPETVPFDPLLITLAEGLRETKHPYTFVSKEGFKELLMVEDATEKAVPLLPRLVPVLKAALAHSADEVFERGLDALVQLSAVVGTSLNDHLKLLLTNLSRRLMDKKFKEKITVALQKLEQYGGKATVAIIKSKIPTYCSISS</sequence>
<feature type="compositionally biased region" description="Polar residues" evidence="1">
    <location>
        <begin position="27"/>
        <end position="36"/>
    </location>
</feature>